<evidence type="ECO:0000313" key="10">
    <source>
        <dbReference type="EMBL" id="GBP63698.1"/>
    </source>
</evidence>
<dbReference type="GO" id="GO:0016579">
    <property type="term" value="P:protein deubiquitination"/>
    <property type="evidence" value="ECO:0007669"/>
    <property type="project" value="InterPro"/>
</dbReference>
<dbReference type="GO" id="GO:0006508">
    <property type="term" value="P:proteolysis"/>
    <property type="evidence" value="ECO:0007669"/>
    <property type="project" value="UniProtKB-KW"/>
</dbReference>
<dbReference type="CDD" id="cd02659">
    <property type="entry name" value="peptidase_C19C"/>
    <property type="match status" value="1"/>
</dbReference>
<feature type="compositionally biased region" description="Low complexity" evidence="8">
    <location>
        <begin position="2131"/>
        <end position="2145"/>
    </location>
</feature>
<dbReference type="Pfam" id="PF12030">
    <property type="entry name" value="DUF3517"/>
    <property type="match status" value="1"/>
</dbReference>
<keyword evidence="11" id="KW-1185">Reference proteome</keyword>
<feature type="region of interest" description="Disordered" evidence="8">
    <location>
        <begin position="1699"/>
        <end position="1718"/>
    </location>
</feature>
<feature type="compositionally biased region" description="Basic and acidic residues" evidence="8">
    <location>
        <begin position="1332"/>
        <end position="1345"/>
    </location>
</feature>
<evidence type="ECO:0000256" key="1">
    <source>
        <dbReference type="ARBA" id="ARBA00000707"/>
    </source>
</evidence>
<dbReference type="PANTHER" id="PTHR24006">
    <property type="entry name" value="UBIQUITIN CARBOXYL-TERMINAL HYDROLASE"/>
    <property type="match status" value="1"/>
</dbReference>
<evidence type="ECO:0000256" key="3">
    <source>
        <dbReference type="ARBA" id="ARBA00012759"/>
    </source>
</evidence>
<gene>
    <name evidence="10" type="primary">USP34</name>
    <name evidence="10" type="ORF">EVAR_87675_1</name>
</gene>
<dbReference type="STRING" id="151549.A0A4C1XJV3"/>
<feature type="compositionally biased region" description="Acidic residues" evidence="8">
    <location>
        <begin position="2669"/>
        <end position="2689"/>
    </location>
</feature>
<feature type="domain" description="USP" evidence="9">
    <location>
        <begin position="1098"/>
        <end position="1440"/>
    </location>
</feature>
<accession>A0A4C1XJV3</accession>
<dbReference type="InterPro" id="IPR018200">
    <property type="entry name" value="USP_CS"/>
</dbReference>
<comment type="caution">
    <text evidence="10">The sequence shown here is derived from an EMBL/GenBank/DDBJ whole genome shotgun (WGS) entry which is preliminary data.</text>
</comment>
<dbReference type="Proteomes" id="UP000299102">
    <property type="component" value="Unassembled WGS sequence"/>
</dbReference>
<dbReference type="InterPro" id="IPR001394">
    <property type="entry name" value="Peptidase_C19_UCH"/>
</dbReference>
<dbReference type="GO" id="GO:0005829">
    <property type="term" value="C:cytosol"/>
    <property type="evidence" value="ECO:0007669"/>
    <property type="project" value="TreeGrafter"/>
</dbReference>
<dbReference type="OrthoDB" id="289038at2759"/>
<reference evidence="10 11" key="1">
    <citation type="journal article" date="2019" name="Commun. Biol.">
        <title>The bagworm genome reveals a unique fibroin gene that provides high tensile strength.</title>
        <authorList>
            <person name="Kono N."/>
            <person name="Nakamura H."/>
            <person name="Ohtoshi R."/>
            <person name="Tomita M."/>
            <person name="Numata K."/>
            <person name="Arakawa K."/>
        </authorList>
    </citation>
    <scope>NUCLEOTIDE SEQUENCE [LARGE SCALE GENOMIC DNA]</scope>
</reference>
<feature type="region of interest" description="Disordered" evidence="8">
    <location>
        <begin position="2637"/>
        <end position="2700"/>
    </location>
</feature>
<evidence type="ECO:0000259" key="9">
    <source>
        <dbReference type="PROSITE" id="PS50235"/>
    </source>
</evidence>
<dbReference type="InterPro" id="IPR056850">
    <property type="entry name" value="ARM_UBP34_24_USP9X_Y"/>
</dbReference>
<evidence type="ECO:0000256" key="7">
    <source>
        <dbReference type="ARBA" id="ARBA00022807"/>
    </source>
</evidence>
<feature type="region of interest" description="Disordered" evidence="8">
    <location>
        <begin position="2126"/>
        <end position="2150"/>
    </location>
</feature>
<dbReference type="PROSITE" id="PS00972">
    <property type="entry name" value="USP_1"/>
    <property type="match status" value="1"/>
</dbReference>
<dbReference type="Pfam" id="PF25010">
    <property type="entry name" value="ARM_UBP24_USP9X-Y"/>
    <property type="match status" value="1"/>
</dbReference>
<comment type="similarity">
    <text evidence="2">Belongs to the peptidase C19 family.</text>
</comment>
<feature type="region of interest" description="Disordered" evidence="8">
    <location>
        <begin position="1424"/>
        <end position="1445"/>
    </location>
</feature>
<dbReference type="InterPro" id="IPR050164">
    <property type="entry name" value="Peptidase_C19"/>
</dbReference>
<evidence type="ECO:0000256" key="8">
    <source>
        <dbReference type="SAM" id="MobiDB-lite"/>
    </source>
</evidence>
<organism evidence="10 11">
    <name type="scientific">Eumeta variegata</name>
    <name type="common">Bagworm moth</name>
    <name type="synonym">Eumeta japonica</name>
    <dbReference type="NCBI Taxonomy" id="151549"/>
    <lineage>
        <taxon>Eukaryota</taxon>
        <taxon>Metazoa</taxon>
        <taxon>Ecdysozoa</taxon>
        <taxon>Arthropoda</taxon>
        <taxon>Hexapoda</taxon>
        <taxon>Insecta</taxon>
        <taxon>Pterygota</taxon>
        <taxon>Neoptera</taxon>
        <taxon>Endopterygota</taxon>
        <taxon>Lepidoptera</taxon>
        <taxon>Glossata</taxon>
        <taxon>Ditrysia</taxon>
        <taxon>Tineoidea</taxon>
        <taxon>Psychidae</taxon>
        <taxon>Oiketicinae</taxon>
        <taxon>Eumeta</taxon>
    </lineage>
</organism>
<keyword evidence="4" id="KW-0645">Protease</keyword>
<evidence type="ECO:0000256" key="4">
    <source>
        <dbReference type="ARBA" id="ARBA00022670"/>
    </source>
</evidence>
<dbReference type="EMBL" id="BGZK01000877">
    <property type="protein sequence ID" value="GBP63698.1"/>
    <property type="molecule type" value="Genomic_DNA"/>
</dbReference>
<dbReference type="Gene3D" id="3.90.70.10">
    <property type="entry name" value="Cysteine proteinases"/>
    <property type="match status" value="1"/>
</dbReference>
<dbReference type="GO" id="GO:0004843">
    <property type="term" value="F:cysteine-type deubiquitinase activity"/>
    <property type="evidence" value="ECO:0007669"/>
    <property type="project" value="UniProtKB-EC"/>
</dbReference>
<keyword evidence="5" id="KW-0833">Ubl conjugation pathway</keyword>
<dbReference type="SUPFAM" id="SSF48371">
    <property type="entry name" value="ARM repeat"/>
    <property type="match status" value="1"/>
</dbReference>
<dbReference type="InterPro" id="IPR028889">
    <property type="entry name" value="USP"/>
</dbReference>
<dbReference type="GO" id="GO:0009966">
    <property type="term" value="P:regulation of signal transduction"/>
    <property type="evidence" value="ECO:0007669"/>
    <property type="project" value="UniProtKB-ARBA"/>
</dbReference>
<dbReference type="InterPro" id="IPR021905">
    <property type="entry name" value="DUF3517"/>
</dbReference>
<dbReference type="InterPro" id="IPR038765">
    <property type="entry name" value="Papain-like_cys_pep_sf"/>
</dbReference>
<comment type="catalytic activity">
    <reaction evidence="1">
        <text>Thiol-dependent hydrolysis of ester, thioester, amide, peptide and isopeptide bonds formed by the C-terminal Gly of ubiquitin (a 76-residue protein attached to proteins as an intracellular targeting signal).</text>
        <dbReference type="EC" id="3.4.19.12"/>
    </reaction>
</comment>
<feature type="compositionally biased region" description="Basic and acidic residues" evidence="8">
    <location>
        <begin position="1"/>
        <end position="15"/>
    </location>
</feature>
<dbReference type="Pfam" id="PF00443">
    <property type="entry name" value="UCH"/>
    <property type="match status" value="1"/>
</dbReference>
<dbReference type="InterPro" id="IPR016024">
    <property type="entry name" value="ARM-type_fold"/>
</dbReference>
<dbReference type="GO" id="GO:0005634">
    <property type="term" value="C:nucleus"/>
    <property type="evidence" value="ECO:0007669"/>
    <property type="project" value="TreeGrafter"/>
</dbReference>
<name>A0A4C1XJV3_EUMVA</name>
<feature type="region of interest" description="Disordered" evidence="8">
    <location>
        <begin position="1332"/>
        <end position="1358"/>
    </location>
</feature>
<evidence type="ECO:0000256" key="5">
    <source>
        <dbReference type="ARBA" id="ARBA00022786"/>
    </source>
</evidence>
<evidence type="ECO:0000313" key="11">
    <source>
        <dbReference type="Proteomes" id="UP000299102"/>
    </source>
</evidence>
<dbReference type="PROSITE" id="PS50235">
    <property type="entry name" value="USP_3"/>
    <property type="match status" value="1"/>
</dbReference>
<evidence type="ECO:0000256" key="6">
    <source>
        <dbReference type="ARBA" id="ARBA00022801"/>
    </source>
</evidence>
<dbReference type="SUPFAM" id="SSF54001">
    <property type="entry name" value="Cysteine proteinases"/>
    <property type="match status" value="1"/>
</dbReference>
<sequence length="2722" mass="305280">MELRLMESYKRRGGGDEEEGSASSALSPHSHRHLPDLDEDDSACEEELARLAAQAQCLSEYGSQSALAGALEGKRARPPSPAAPAALPFNVDDVCKPGNTLLWDLLQDGCIEQLGEGLALEAEKALCALLCFSTDKFIRIKFIEGCLDNLANHRSVAVSLRLLPKLFSSFQQLRGMDMHQVVMWAERERGMMRLFLEDLRHYTQNARPTGDAAHYAHITELTVRLHFLTAIFSPVGSPQHFRLMVDQVEELWQCLVVRGTPECADCLYSWLLSHTKSPEQHALGLDALRFLYVEKMPTLDPETISIMGLSLYQQLCNLARMALGTGDSRDQGHPHTLAMDHLWKIALRANSTDVSMGAIQYLNSYYMGQQLQQEDDFVSKCMFHLSSAAERLISKNEEVEDASLPQANANEEPKEQPEKSTDKKNIYEHMTEEAALQCIQRALLLLKTHLDTFKRRYAFHIRRWALTENGEWEGNLGPGAVRLTLQPAGSGTRVPITLHQTDLVAHLRAHVQYWWERQLQNEEGVTSLPSDGPLRMITQGQELTIDYDERTLYDMGFKDNQLVFVSVGVGNRSGAWSEWPSAQPAPARARLPTLLLLEPRYFNQLFTLMQALGQMKEPAANGELVAHMKAQLLSRRVWDILQAVPLSPTLLEAFQKPSESKLPELLDPTSPQKLMYSLHIIDKLSLTNNNANVAKESVADNEKTEEETTPIENWNDIFIKKGGLRLLYDIMMSGILQRSDDSEWRQDCLALLLQLLCRIGTLPTTDPAQTPKLHPSLLSLMSVEETTERLISILCEAVTLKEPTTYKTGFWGRAQVVQHAMRMCVLWARGGGDAVALAWSLRRAAPRLLLDDADPAVRREAGSALYRLCSGGEVAVLAPMLQLLLEHLPRAADMRPHHSAQLQHHHEYLQVVHHHAEEGKEPYGPACRDYFWLVCRLIDGLPEDFFTGCNIRRDSGAPDLNELCEQIRCSLESREIIERRIEPCIPDDGLYGQLSLLTHLLKHPLRFKSSEQGCQTLEMVFKFLFDVPNPEKRNLPKCKSQKSRAAAYDLLVELVRGAPDNYMVLHHKLLEHHKPGPQSPYPWDYWPAEESRSECGYVGLTNLGATCYMASCMQHLYMMPQARAAILQADPDISKHSTTLKEMQRMFAYLMESERKAYNPRSFCKVYQMDHQPLNTGEQKDMAEFFIDLVSKLEEMTPELKSLVKTLFCGVLSNNVVSLDCPHVSRTLEEFYTVRCQVADMRNLHQSLDEVTVKDTLEGDNCYTCSQCTAKVRAEKRACFKKLPRILCFNTMRYTFNMLTMLKEKVNTHFSFPMRLDMSGYVEKHLMPAQYQEEKKKSEMRRENDVSSPSADSEDNLENDEHYEYELIGVTVHTGTADGGHYYSFIRDRDHDHHDRWLLFNDAEVKPFDPAQIAAECFGGEMTSSTAEECSPYSSIERRSSSDSGPSIKLPADLLKWIWDDNMQFLHDKNIFQHAYFTFMGQMCSSVPQSLLTLRPEVTEVAAQLSTSFFIETFIHAKEKPTMVSWVELVTKQFNASSAASEWFLAHMAEDTWWPMQVLIKCPNQMVRQMFQRLCMHVIQRLRSSHCALYLQGAEDDDEDNSKLGEASCVTRFIRMLLSLMENGARSHLRHLTEYFSLLYEFSKMGEEEGKFMLRINAISSMVSFYLGQNTPSIKSSDRSPPRWSSSGYWLLTAQAESPSEEASGSGSGSGNTESAGDKLRPAALDKMVALVGGLVERSRDASGQLLLQEFDARALLNTKGFPFIYQQTRDCLNLQQTKSLIFALCRWNEALAQKIINMIFQAIGKHSENCSPFFKLLTLLVEGSGGGMGPANGLPCFTQLVLGRIWDVADVCPQNALEWLAMQVPRNKAVHAWALRTADRWVESQLLAASSARVRAAAALLLVALVPSQHFRQGYTRTRPHPHTVPNHTKLADDAHHTLHQVYTMLLGKLKAARKYTDIAVHGTMKLTAYFGVMTYCIVSRVEKLMFGQYFNDLWDLYHPTISEPSVAVHPNKQALLSFWHAVSIDCSENVQLAVSNPRVCKHIAFNYILADHEDGEVVGYNRAMLPPYYALLRLCCRRSAQFARALAQHQNIHWAFRNIAPHAHLYPGAADELLRLARILAARGGGSGSTSSNSSSGNNSSESSDGREAAAFRRSTLSAYLQGLNGRTCWTTLISAFSTLVENEDDRLYVVYNGGLQMTFEALHSLHALYHEGTGSAGETPVRAELCGALRWGRALLRTLRTRRDGKESRAVLLACKDWPECARRLLTLLNPHTQRHLRDLALGVLKELVLVGGGAALGALVPLLAHAHATARGAPAPPHKARTPRPHLHMTVPPMRRAEAPALSHIYRPYHKFIDTCCRVARTHRCMSEQLVLVSALCALEAAPLSFNYFAVFWLEVANTPTDLIFLSIRVFHIGTLGLQRRRVKAQRAIVRVTNDLSYATGARYSLMSSSIEWLFGCESVSAVGHTMSSHITRYLSATRPIVLRLIVPIRLVYSPFPQSQVVPAITSRGSSTLPTSLLNRYLSESKLEEMLVECSVVGEYADALLLDERTSLDDPHIYQFLLHYYPKVGGGGAAGAAAALAEELCAGSGRARLAALLGEVRALTLLMSRTRLPPPAARSLLRATHTLQQRVNAALQQQTDEEASEPEPVPESQVDAVRCHTPEGSDADEHPDEPAADLDDDDEDPGPAAPRTPRDRLQQLVSALQLLTTAAQQLAPDG</sequence>
<dbReference type="PANTHER" id="PTHR24006:SF827">
    <property type="entry name" value="UBIQUITIN CARBOXYL-TERMINAL HYDROLASE 34"/>
    <property type="match status" value="1"/>
</dbReference>
<dbReference type="FunFam" id="3.90.70.10:FF:000014">
    <property type="entry name" value="Ubiquitin carboxyl-terminal hydrolase 34"/>
    <property type="match status" value="1"/>
</dbReference>
<dbReference type="EC" id="3.4.19.12" evidence="3"/>
<feature type="region of interest" description="Disordered" evidence="8">
    <location>
        <begin position="1"/>
        <end position="41"/>
    </location>
</feature>
<evidence type="ECO:0000256" key="2">
    <source>
        <dbReference type="ARBA" id="ARBA00009085"/>
    </source>
</evidence>
<keyword evidence="6 10" id="KW-0378">Hydrolase</keyword>
<dbReference type="PROSITE" id="PS00973">
    <property type="entry name" value="USP_2"/>
    <property type="match status" value="1"/>
</dbReference>
<keyword evidence="7" id="KW-0788">Thiol protease</keyword>
<protein>
    <recommendedName>
        <fullName evidence="3">ubiquitinyl hydrolase 1</fullName>
        <ecNumber evidence="3">3.4.19.12</ecNumber>
    </recommendedName>
</protein>
<feature type="compositionally biased region" description="Low complexity" evidence="8">
    <location>
        <begin position="1699"/>
        <end position="1715"/>
    </location>
</feature>
<proteinExistence type="inferred from homology"/>